<dbReference type="RefSeq" id="WP_258734730.1">
    <property type="nucleotide sequence ID" value="NZ_JANTHZ010000013.1"/>
</dbReference>
<dbReference type="InterPro" id="IPR010848">
    <property type="entry name" value="DUF1465"/>
</dbReference>
<dbReference type="EMBL" id="JANTHZ010000013">
    <property type="protein sequence ID" value="MCS0497582.1"/>
    <property type="molecule type" value="Genomic_DNA"/>
</dbReference>
<dbReference type="Gene3D" id="1.10.8.930">
    <property type="entry name" value="Protein of unknown function DUF1465"/>
    <property type="match status" value="1"/>
</dbReference>
<comment type="caution">
    <text evidence="1">The sequence shown here is derived from an EMBL/GenBank/DDBJ whole genome shotgun (WGS) entry which is preliminary data.</text>
</comment>
<proteinExistence type="predicted"/>
<dbReference type="Proteomes" id="UP001151088">
    <property type="component" value="Unassembled WGS sequence"/>
</dbReference>
<evidence type="ECO:0000313" key="2">
    <source>
        <dbReference type="Proteomes" id="UP001151088"/>
    </source>
</evidence>
<keyword evidence="2" id="KW-1185">Reference proteome</keyword>
<gene>
    <name evidence="1" type="ORF">NVS89_21045</name>
</gene>
<accession>A0A9X2PM15</accession>
<evidence type="ECO:0000313" key="1">
    <source>
        <dbReference type="EMBL" id="MCS0497582.1"/>
    </source>
</evidence>
<reference evidence="1" key="1">
    <citation type="submission" date="2022-08" db="EMBL/GenBank/DDBJ databases">
        <authorList>
            <person name="Li F."/>
        </authorList>
    </citation>
    <scope>NUCLEOTIDE SEQUENCE</scope>
    <source>
        <strain evidence="1">MQZ15Z-1</strain>
    </source>
</reference>
<protein>
    <submittedName>
        <fullName evidence="1">DUF1465 family protein</fullName>
    </submittedName>
</protein>
<sequence>MGHADRNERQPVNLAARRLDSAAFETLFTEGMALVDEAAAYLDGSGRAESRALDRTALNAYAQQSLKLSTRLMQLASWLLLQRAVAEGDMSVETARREAAKIDLLGSPRDEEQETALPESLRALVERSHTLQARIVRLDAGLAAPEAPSDNAVAGHIRRLRSSLESG</sequence>
<dbReference type="InterPro" id="IPR038301">
    <property type="entry name" value="AraC-like_sf"/>
</dbReference>
<name>A0A9X2PM15_9HYPH</name>
<dbReference type="AlphaFoldDB" id="A0A9X2PM15"/>
<dbReference type="Pfam" id="PF07323">
    <property type="entry name" value="DUF1465"/>
    <property type="match status" value="1"/>
</dbReference>
<organism evidence="1 2">
    <name type="scientific">Ancylobacter mangrovi</name>
    <dbReference type="NCBI Taxonomy" id="2972472"/>
    <lineage>
        <taxon>Bacteria</taxon>
        <taxon>Pseudomonadati</taxon>
        <taxon>Pseudomonadota</taxon>
        <taxon>Alphaproteobacteria</taxon>
        <taxon>Hyphomicrobiales</taxon>
        <taxon>Xanthobacteraceae</taxon>
        <taxon>Ancylobacter</taxon>
    </lineage>
</organism>